<feature type="region of interest" description="Disordered" evidence="1">
    <location>
        <begin position="362"/>
        <end position="381"/>
    </location>
</feature>
<name>A0AAN7TBG6_9EURO</name>
<proteinExistence type="predicted"/>
<dbReference type="AlphaFoldDB" id="A0AAN7TBG6"/>
<gene>
    <name evidence="2" type="ORF">LTR05_000349</name>
</gene>
<reference evidence="2 3" key="1">
    <citation type="submission" date="2023-08" db="EMBL/GenBank/DDBJ databases">
        <title>Black Yeasts Isolated from many extreme environments.</title>
        <authorList>
            <person name="Coleine C."/>
            <person name="Stajich J.E."/>
            <person name="Selbmann L."/>
        </authorList>
    </citation>
    <scope>NUCLEOTIDE SEQUENCE [LARGE SCALE GENOMIC DNA]</scope>
    <source>
        <strain evidence="2 3">CCFEE 5910</strain>
    </source>
</reference>
<protein>
    <submittedName>
        <fullName evidence="2">Uncharacterized protein</fullName>
    </submittedName>
</protein>
<dbReference type="EMBL" id="JAVRRJ010000001">
    <property type="protein sequence ID" value="KAK5090179.1"/>
    <property type="molecule type" value="Genomic_DNA"/>
</dbReference>
<evidence type="ECO:0000313" key="3">
    <source>
        <dbReference type="Proteomes" id="UP001309876"/>
    </source>
</evidence>
<evidence type="ECO:0000256" key="1">
    <source>
        <dbReference type="SAM" id="MobiDB-lite"/>
    </source>
</evidence>
<evidence type="ECO:0000313" key="2">
    <source>
        <dbReference type="EMBL" id="KAK5090179.1"/>
    </source>
</evidence>
<keyword evidence="3" id="KW-1185">Reference proteome</keyword>
<comment type="caution">
    <text evidence="2">The sequence shown here is derived from an EMBL/GenBank/DDBJ whole genome shotgun (WGS) entry which is preliminary data.</text>
</comment>
<accession>A0AAN7TBG6</accession>
<dbReference type="Proteomes" id="UP001309876">
    <property type="component" value="Unassembled WGS sequence"/>
</dbReference>
<organism evidence="2 3">
    <name type="scientific">Lithohypha guttulata</name>
    <dbReference type="NCBI Taxonomy" id="1690604"/>
    <lineage>
        <taxon>Eukaryota</taxon>
        <taxon>Fungi</taxon>
        <taxon>Dikarya</taxon>
        <taxon>Ascomycota</taxon>
        <taxon>Pezizomycotina</taxon>
        <taxon>Eurotiomycetes</taxon>
        <taxon>Chaetothyriomycetidae</taxon>
        <taxon>Chaetothyriales</taxon>
        <taxon>Trichomeriaceae</taxon>
        <taxon>Lithohypha</taxon>
    </lineage>
</organism>
<feature type="compositionally biased region" description="Polar residues" evidence="1">
    <location>
        <begin position="369"/>
        <end position="381"/>
    </location>
</feature>
<sequence>MAIIDAYEVNVLTLTDITKKKYREATRTRWEALPEYEIPGPRPKQTKADCCQRYISAQSTIDPSFGHDILTEFAVDFKVRCGFTFADNDGTEFLVFRTYLDDNKIGSAFVKRERWERSGTYRVRKRSRRYWLAVQQKWIEQNWTFDSGLHGTLRIEVWRERTRAPAIGSWNNPDLPTDNNEFGDFIDLADETISLKTKGARVRHASRIDPRPMATFEFEYRSQDTLRQLGILETPKDTIDLTFESGTEQVTHSGTISQDYSPVIANGHSDLVLDINTDCSSSDLHNLFESNPLPHMCDVCPRSTKSLTSMKIHRSLDHSLPWDTKLEQQYWWRPTLQKKSFWTHKRASLAIDIPQDLETLAETDRRSQETSNYQSVMFQQDHSSINKPARLGRGLHLSSSHPSPATYYPRQQEEEKKQSSAIPLSYLTQNTLSAGLGLSYPTRVNANDVDHVTSVLDENSGLLKHELNDPGINAPDGLLGNGNYLDPNMLYPDDFLPTYMTQHGYLSNYPHRASDAPATSVDIVDLTMFD</sequence>
<feature type="region of interest" description="Disordered" evidence="1">
    <location>
        <begin position="388"/>
        <end position="420"/>
    </location>
</feature>